<accession>A0A7I9ZIN9</accession>
<name>A0A7I9ZIN9_9MYCO</name>
<dbReference type="AlphaFoldDB" id="A0A7I9ZIN9"/>
<reference evidence="2 3" key="1">
    <citation type="journal article" date="2019" name="Emerg. Microbes Infect.">
        <title>Comprehensive subspecies identification of 175 nontuberculous mycobacteria species based on 7547 genomic profiles.</title>
        <authorList>
            <person name="Matsumoto Y."/>
            <person name="Kinjo T."/>
            <person name="Motooka D."/>
            <person name="Nabeya D."/>
            <person name="Jung N."/>
            <person name="Uechi K."/>
            <person name="Horii T."/>
            <person name="Iida T."/>
            <person name="Fujita J."/>
            <person name="Nakamura S."/>
        </authorList>
    </citation>
    <scope>NUCLEOTIDE SEQUENCE [LARGE SCALE GENOMIC DNA]</scope>
    <source>
        <strain evidence="2 3">JCM 30996</strain>
    </source>
</reference>
<evidence type="ECO:0000313" key="3">
    <source>
        <dbReference type="Proteomes" id="UP000465304"/>
    </source>
</evidence>
<sequence>MTISTDDVRRLLDADDDSVLVLIEGRVEVITGGEIDDEKHRGALEVISRAALLERTGGTDLSDHELTEQAAALDTEVSELGA</sequence>
<comment type="caution">
    <text evidence="2">The sequence shown here is derived from an EMBL/GenBank/DDBJ whole genome shotgun (WGS) entry which is preliminary data.</text>
</comment>
<dbReference type="EMBL" id="BLLB01000002">
    <property type="protein sequence ID" value="GFH00547.1"/>
    <property type="molecule type" value="Genomic_DNA"/>
</dbReference>
<protein>
    <recommendedName>
        <fullName evidence="4">Pyridine nucleotide-disulfide oxidoreductase</fullName>
    </recommendedName>
</protein>
<dbReference type="Proteomes" id="UP000465304">
    <property type="component" value="Unassembled WGS sequence"/>
</dbReference>
<organism evidence="2 3">
    <name type="scientific">Mycolicibacterium hippocampi</name>
    <dbReference type="NCBI Taxonomy" id="659824"/>
    <lineage>
        <taxon>Bacteria</taxon>
        <taxon>Bacillati</taxon>
        <taxon>Actinomycetota</taxon>
        <taxon>Actinomycetes</taxon>
        <taxon>Mycobacteriales</taxon>
        <taxon>Mycobacteriaceae</taxon>
        <taxon>Mycolicibacterium</taxon>
    </lineage>
</organism>
<feature type="region of interest" description="Disordered" evidence="1">
    <location>
        <begin position="60"/>
        <end position="82"/>
    </location>
</feature>
<proteinExistence type="predicted"/>
<evidence type="ECO:0000256" key="1">
    <source>
        <dbReference type="SAM" id="MobiDB-lite"/>
    </source>
</evidence>
<evidence type="ECO:0000313" key="2">
    <source>
        <dbReference type="EMBL" id="GFH00547.1"/>
    </source>
</evidence>
<dbReference type="RefSeq" id="WP_163887512.1">
    <property type="nucleotide sequence ID" value="NZ_BLLB01000002.1"/>
</dbReference>
<gene>
    <name evidence="2" type="ORF">MHIP_10300</name>
</gene>
<evidence type="ECO:0008006" key="4">
    <source>
        <dbReference type="Google" id="ProtNLM"/>
    </source>
</evidence>
<keyword evidence="3" id="KW-1185">Reference proteome</keyword>